<dbReference type="InterPro" id="IPR025668">
    <property type="entry name" value="Tnp_DDE_dom"/>
</dbReference>
<reference evidence="2 3" key="1">
    <citation type="journal article" date="2006" name="Int. J. Syst. Evol. Microbiol.">
        <title>Myroides pelagicus sp. nov., isolated from seawater in Thailand.</title>
        <authorList>
            <person name="Yoon J."/>
            <person name="Maneerat S."/>
            <person name="Kawai F."/>
            <person name="Yokota A."/>
        </authorList>
    </citation>
    <scope>NUCLEOTIDE SEQUENCE [LARGE SCALE GENOMIC DNA]</scope>
    <source>
        <strain evidence="2 3">SM1T</strain>
    </source>
</reference>
<evidence type="ECO:0000259" key="1">
    <source>
        <dbReference type="Pfam" id="PF13701"/>
    </source>
</evidence>
<proteinExistence type="predicted"/>
<dbReference type="Proteomes" id="UP000488936">
    <property type="component" value="Unassembled WGS sequence"/>
</dbReference>
<dbReference type="AlphaFoldDB" id="A0A7K1GMV8"/>
<accession>A0A7K1GMV8</accession>
<protein>
    <recommendedName>
        <fullName evidence="1">Transposase DDE domain-containing protein</fullName>
    </recommendedName>
</protein>
<name>A0A7K1GMV8_9FLAO</name>
<comment type="caution">
    <text evidence="2">The sequence shown here is derived from an EMBL/GenBank/DDBJ whole genome shotgun (WGS) entry which is preliminary data.</text>
</comment>
<dbReference type="RefSeq" id="WP_155036171.1">
    <property type="nucleotide sequence ID" value="NZ_JAYMMG010000023.1"/>
</dbReference>
<sequence>MFFILSCLAYEMFLLLKNRIKKTQFEEAKKWQISTIRTNLLKIGATIKVTIKRIFYQLSSAFVNQELFREVISQ</sequence>
<evidence type="ECO:0000313" key="2">
    <source>
        <dbReference type="EMBL" id="MTH30186.1"/>
    </source>
</evidence>
<dbReference type="EMBL" id="WMJY01000020">
    <property type="protein sequence ID" value="MTH30186.1"/>
    <property type="molecule type" value="Genomic_DNA"/>
</dbReference>
<feature type="domain" description="Transposase DDE" evidence="1">
    <location>
        <begin position="4"/>
        <end position="73"/>
    </location>
</feature>
<gene>
    <name evidence="2" type="ORF">GJV77_09740</name>
</gene>
<organism evidence="2 3">
    <name type="scientific">Myroides pelagicus</name>
    <dbReference type="NCBI Taxonomy" id="270914"/>
    <lineage>
        <taxon>Bacteria</taxon>
        <taxon>Pseudomonadati</taxon>
        <taxon>Bacteroidota</taxon>
        <taxon>Flavobacteriia</taxon>
        <taxon>Flavobacteriales</taxon>
        <taxon>Flavobacteriaceae</taxon>
        <taxon>Myroides</taxon>
    </lineage>
</organism>
<evidence type="ECO:0000313" key="3">
    <source>
        <dbReference type="Proteomes" id="UP000488936"/>
    </source>
</evidence>
<dbReference type="Pfam" id="PF13701">
    <property type="entry name" value="DDE_Tnp_1_4"/>
    <property type="match status" value="1"/>
</dbReference>
<keyword evidence="3" id="KW-1185">Reference proteome</keyword>
<dbReference type="OrthoDB" id="1452388at2"/>